<evidence type="ECO:0000313" key="3">
    <source>
        <dbReference type="Proteomes" id="UP000749646"/>
    </source>
</evidence>
<evidence type="ECO:0000313" key="2">
    <source>
        <dbReference type="EMBL" id="KAF9999636.1"/>
    </source>
</evidence>
<feature type="region of interest" description="Disordered" evidence="1">
    <location>
        <begin position="167"/>
        <end position="195"/>
    </location>
</feature>
<feature type="region of interest" description="Disordered" evidence="1">
    <location>
        <begin position="1"/>
        <end position="29"/>
    </location>
</feature>
<dbReference type="AlphaFoldDB" id="A0A9P6ST22"/>
<comment type="caution">
    <text evidence="2">The sequence shown here is derived from an EMBL/GenBank/DDBJ whole genome shotgun (WGS) entry which is preliminary data.</text>
</comment>
<name>A0A9P6ST22_9FUNG</name>
<gene>
    <name evidence="2" type="ORF">BGZ65_005038</name>
</gene>
<dbReference type="OrthoDB" id="2443381at2759"/>
<dbReference type="EMBL" id="JAAAHW010000717">
    <property type="protein sequence ID" value="KAF9999636.1"/>
    <property type="molecule type" value="Genomic_DNA"/>
</dbReference>
<proteinExistence type="predicted"/>
<dbReference type="Proteomes" id="UP000749646">
    <property type="component" value="Unassembled WGS sequence"/>
</dbReference>
<organism evidence="2 3">
    <name type="scientific">Modicella reniformis</name>
    <dbReference type="NCBI Taxonomy" id="1440133"/>
    <lineage>
        <taxon>Eukaryota</taxon>
        <taxon>Fungi</taxon>
        <taxon>Fungi incertae sedis</taxon>
        <taxon>Mucoromycota</taxon>
        <taxon>Mortierellomycotina</taxon>
        <taxon>Mortierellomycetes</taxon>
        <taxon>Mortierellales</taxon>
        <taxon>Mortierellaceae</taxon>
        <taxon>Modicella</taxon>
    </lineage>
</organism>
<feature type="compositionally biased region" description="Polar residues" evidence="1">
    <location>
        <begin position="173"/>
        <end position="182"/>
    </location>
</feature>
<keyword evidence="3" id="KW-1185">Reference proteome</keyword>
<reference evidence="2" key="1">
    <citation type="journal article" date="2020" name="Fungal Divers.">
        <title>Resolving the Mortierellaceae phylogeny through synthesis of multi-gene phylogenetics and phylogenomics.</title>
        <authorList>
            <person name="Vandepol N."/>
            <person name="Liber J."/>
            <person name="Desiro A."/>
            <person name="Na H."/>
            <person name="Kennedy M."/>
            <person name="Barry K."/>
            <person name="Grigoriev I.V."/>
            <person name="Miller A.N."/>
            <person name="O'Donnell K."/>
            <person name="Stajich J.E."/>
            <person name="Bonito G."/>
        </authorList>
    </citation>
    <scope>NUCLEOTIDE SEQUENCE</scope>
    <source>
        <strain evidence="2">MES-2147</strain>
    </source>
</reference>
<feature type="non-terminal residue" evidence="2">
    <location>
        <position position="758"/>
    </location>
</feature>
<feature type="non-terminal residue" evidence="2">
    <location>
        <position position="1"/>
    </location>
</feature>
<protein>
    <submittedName>
        <fullName evidence="2">Uncharacterized protein</fullName>
    </submittedName>
</protein>
<accession>A0A9P6ST22</accession>
<evidence type="ECO:0000256" key="1">
    <source>
        <dbReference type="SAM" id="MobiDB-lite"/>
    </source>
</evidence>
<feature type="region of interest" description="Disordered" evidence="1">
    <location>
        <begin position="211"/>
        <end position="238"/>
    </location>
</feature>
<sequence>QQRHISTRIDDVEPTGTEGTDSYEQESSDVSGSVYLNTYIPWLMEHESSESVSFTSFVEKFWFVDLEDAKAVYETLINSSRLRLGRQRKLQATYQLFLRNKLQSFWSSHLLKMEKRETKTNLRIAVTKSARVVQTASVREIANTANSCLLTSTPFITALLAGNKRPHDGSLIGQDTSPSRTPKTAHPASSLDSRPARSTYILIAESVHVGQKHPRDCSDDDNAVQTKPPWNRAPPMPKECSEYKERENAWSDNNGDDNEGLLDTGPPVRPTSFDKAEDAVLPDARTSVRPALFDQVEDATSDDSEVVPPDLPVQPALNNQVEVTPSRTSLKVTLAEDLYGQHASGISTGTNHRQLKRREYTVNEPEFLFDDRHLYILCLAFLIVSFGRSLTIDDFHPPGYSSSDGSRDNQLQATVPTCPKLIDADLSSSDPGDSSFSSSQGLYESTSRVYTWNYLVGNGRPDSNVSSAWRYNDVDISRDLMDFRDRVIQENSGLNHPHQKLAVNFVFLFEGDHRTKGLHMEIDDKPWAALCEATRDHADRLPKETVDEALQWVQFLMRESPDAWKSRLRSTPPNDLSLQSILNLMAVSGHLWDSEPSNEDSFLKSWLGPFLSTYFGSITFTTSAWTHTQEETRKLDFSRLVPDFATVTATLQGELSLVLLEGKVAENKGQEMKLALDSILVLSPGDDVCVVGILVTEPLVEFFSMKIHAEGCYVMQRFAICHIATDHENMFSLISVMEAFHHAATKVIKTLAAIRQVR</sequence>